<dbReference type="eggNOG" id="COG4775">
    <property type="taxonomic scope" value="Bacteria"/>
</dbReference>
<evidence type="ECO:0000256" key="6">
    <source>
        <dbReference type="ARBA" id="ARBA00023136"/>
    </source>
</evidence>
<sequence>MLAVQLLVCPTLSFAQGAHHGPSAAPATSAQPVQAAAQPAQPAPAPAQQAAAPQSGAEKITAVKISGNRRIETAAIVPALQVKAGEVLDPAKVDADLKAIYQLGYFKDVKAQTEAADGGVVLEYVVQEKPIVREVKVEGAKELTPEKVRDAVEIKPNAIFSQKDLQKSVKKVKKLYADEGYYLAEVTGDISMRSDTELNVIFRVKEGDKVLIKEIRFEGNKAFKAKKLKKAMETSEKWIFSWLTGAGTYKEEALKNDMALLTELYMNDGYINVKIGEPKVELTPDRKALRVTIGITEGEQYRIGKLDFKGDLLENRDVLFGKLKEKSGDIFSRTSLRADIFTLTDFYADKGYAFANVAPITELNREQRIIDISFDLEKGEKVNIDRINITGNTKSRDKVVRRELRLAEGELYSSTALKRSKQNLMNTGFFEEANLVTAKGSASNKLDLNVEVKEKPTGTFSIGAGYSSLDGIIGQGSVQQANFLGLGLKMTAAASFGSKSQTYNLGLTDPYFMDTKWTIGGDLYRNERQYLDYTRRATGGDIKAGYPLSDTLSTFWLYKYEQKEIFDESTELQINVNKGTILAPDKSSTTSAIVASITSNTTDYRLDPTTGMMNTLSVEFAGLGGTNRYVKTITEHTLFHPLLFGVGSVRGTLGYVQGFGGKEIPIDERFYLGGISSLRGYSSRTVSPYKTTEIHNIDGGGYVPGTSLSRVYLGGEMEAVANAEYTFPLLKEAGLKAVLFFDAGNSANSLNDTFGNILTSYGAGIRWFSPIGPLRLEYGIPINPRQGIDSGGKLEFSIGSIF</sequence>
<proteinExistence type="inferred from homology"/>
<dbReference type="Gene3D" id="3.10.20.310">
    <property type="entry name" value="membrane protein fhac"/>
    <property type="match status" value="5"/>
</dbReference>
<comment type="subcellular location">
    <subcellularLocation>
        <location evidence="1">Membrane</location>
    </subcellularLocation>
</comment>
<dbReference type="KEGG" id="gem:GM21_3421"/>
<evidence type="ECO:0000259" key="10">
    <source>
        <dbReference type="PROSITE" id="PS51779"/>
    </source>
</evidence>
<dbReference type="PIRSF" id="PIRSF006076">
    <property type="entry name" value="OM_assembly_OMP85"/>
    <property type="match status" value="1"/>
</dbReference>
<dbReference type="PROSITE" id="PS51779">
    <property type="entry name" value="POTRA"/>
    <property type="match status" value="3"/>
</dbReference>
<evidence type="ECO:0000256" key="2">
    <source>
        <dbReference type="ARBA" id="ARBA00022452"/>
    </source>
</evidence>
<keyword evidence="7" id="KW-0998">Cell outer membrane</keyword>
<dbReference type="InterPro" id="IPR039910">
    <property type="entry name" value="D15-like"/>
</dbReference>
<gene>
    <name evidence="11" type="ordered locus">GM21_3421</name>
</gene>
<dbReference type="PANTHER" id="PTHR12815:SF23">
    <property type="entry name" value="OUTER MEMBRANE PROTEIN ASSEMBLY FACTOR BAMA"/>
    <property type="match status" value="1"/>
</dbReference>
<evidence type="ECO:0000256" key="9">
    <source>
        <dbReference type="SAM" id="MobiDB-lite"/>
    </source>
</evidence>
<dbReference type="GO" id="GO:0009279">
    <property type="term" value="C:cell outer membrane"/>
    <property type="evidence" value="ECO:0007669"/>
    <property type="project" value="UniProtKB-UniRule"/>
</dbReference>
<keyword evidence="6" id="KW-0472">Membrane</keyword>
<dbReference type="AlphaFoldDB" id="C6E5C1"/>
<feature type="compositionally biased region" description="Low complexity" evidence="9">
    <location>
        <begin position="22"/>
        <end position="55"/>
    </location>
</feature>
<evidence type="ECO:0000256" key="4">
    <source>
        <dbReference type="ARBA" id="ARBA00022729"/>
    </source>
</evidence>
<name>C6E5C1_GEOSM</name>
<feature type="region of interest" description="Disordered" evidence="9">
    <location>
        <begin position="19"/>
        <end position="55"/>
    </location>
</feature>
<accession>C6E5C1</accession>
<feature type="domain" description="POTRA" evidence="10">
    <location>
        <begin position="130"/>
        <end position="207"/>
    </location>
</feature>
<dbReference type="InterPro" id="IPR034746">
    <property type="entry name" value="POTRA"/>
</dbReference>
<evidence type="ECO:0000256" key="8">
    <source>
        <dbReference type="NCBIfam" id="TIGR03303"/>
    </source>
</evidence>
<reference evidence="11" key="1">
    <citation type="submission" date="2009-07" db="EMBL/GenBank/DDBJ databases">
        <title>Complete sequence of Geobacter sp. M21.</title>
        <authorList>
            <consortium name="US DOE Joint Genome Institute"/>
            <person name="Lucas S."/>
            <person name="Copeland A."/>
            <person name="Lapidus A."/>
            <person name="Glavina del Rio T."/>
            <person name="Dalin E."/>
            <person name="Tice H."/>
            <person name="Bruce D."/>
            <person name="Goodwin L."/>
            <person name="Pitluck S."/>
            <person name="Saunders E."/>
            <person name="Brettin T."/>
            <person name="Detter J.C."/>
            <person name="Han C."/>
            <person name="Larimer F."/>
            <person name="Land M."/>
            <person name="Hauser L."/>
            <person name="Kyrpides N."/>
            <person name="Ovchinnikova G."/>
            <person name="Lovley D."/>
        </authorList>
    </citation>
    <scope>NUCLEOTIDE SEQUENCE [LARGE SCALE GENOMIC DNA]</scope>
    <source>
        <strain evidence="11">M21</strain>
    </source>
</reference>
<dbReference type="STRING" id="443144.GM21_3421"/>
<dbReference type="InterPro" id="IPR010827">
    <property type="entry name" value="BamA/TamA_POTRA"/>
</dbReference>
<evidence type="ECO:0000256" key="5">
    <source>
        <dbReference type="ARBA" id="ARBA00022737"/>
    </source>
</evidence>
<keyword evidence="5" id="KW-0677">Repeat</keyword>
<feature type="domain" description="POTRA" evidence="10">
    <location>
        <begin position="382"/>
        <end position="455"/>
    </location>
</feature>
<evidence type="ECO:0000256" key="3">
    <source>
        <dbReference type="ARBA" id="ARBA00022692"/>
    </source>
</evidence>
<dbReference type="PANTHER" id="PTHR12815">
    <property type="entry name" value="SORTING AND ASSEMBLY MACHINERY SAMM50 PROTEIN FAMILY MEMBER"/>
    <property type="match status" value="1"/>
</dbReference>
<dbReference type="GO" id="GO:0071709">
    <property type="term" value="P:membrane assembly"/>
    <property type="evidence" value="ECO:0007669"/>
    <property type="project" value="InterPro"/>
</dbReference>
<keyword evidence="3" id="KW-0812">Transmembrane</keyword>
<dbReference type="Gene3D" id="2.40.160.50">
    <property type="entry name" value="membrane protein fhac: a member of the omp85/tpsb transporter family"/>
    <property type="match status" value="1"/>
</dbReference>
<keyword evidence="2" id="KW-1134">Transmembrane beta strand</keyword>
<dbReference type="NCBIfam" id="TIGR03303">
    <property type="entry name" value="OM_YaeT"/>
    <property type="match status" value="1"/>
</dbReference>
<dbReference type="InterPro" id="IPR023707">
    <property type="entry name" value="OM_assembly_BamA"/>
</dbReference>
<keyword evidence="4" id="KW-0732">Signal</keyword>
<dbReference type="EMBL" id="CP001661">
    <property type="protein sequence ID" value="ACT19445.1"/>
    <property type="molecule type" value="Genomic_DNA"/>
</dbReference>
<protein>
    <recommendedName>
        <fullName evidence="8">Outer membrane protein assembly factor BamA</fullName>
    </recommendedName>
</protein>
<dbReference type="HAMAP" id="MF_01430">
    <property type="entry name" value="OM_assembly_BamA"/>
    <property type="match status" value="1"/>
</dbReference>
<dbReference type="InterPro" id="IPR000184">
    <property type="entry name" value="Bac_surfAg_D15"/>
</dbReference>
<evidence type="ECO:0000256" key="1">
    <source>
        <dbReference type="ARBA" id="ARBA00004370"/>
    </source>
</evidence>
<evidence type="ECO:0000256" key="7">
    <source>
        <dbReference type="ARBA" id="ARBA00023237"/>
    </source>
</evidence>
<dbReference type="Pfam" id="PF01103">
    <property type="entry name" value="Omp85"/>
    <property type="match status" value="1"/>
</dbReference>
<feature type="domain" description="POTRA" evidence="10">
    <location>
        <begin position="58"/>
        <end position="129"/>
    </location>
</feature>
<dbReference type="Pfam" id="PF07244">
    <property type="entry name" value="POTRA"/>
    <property type="match status" value="5"/>
</dbReference>
<dbReference type="HOGENOM" id="CLU_007664_1_1_7"/>
<organism evidence="11">
    <name type="scientific">Geobacter sp. (strain M21)</name>
    <dbReference type="NCBI Taxonomy" id="443144"/>
    <lineage>
        <taxon>Bacteria</taxon>
        <taxon>Pseudomonadati</taxon>
        <taxon>Thermodesulfobacteriota</taxon>
        <taxon>Desulfuromonadia</taxon>
        <taxon>Geobacterales</taxon>
        <taxon>Geobacteraceae</taxon>
        <taxon>Geobacter</taxon>
    </lineage>
</organism>
<evidence type="ECO:0000313" key="11">
    <source>
        <dbReference type="EMBL" id="ACT19445.1"/>
    </source>
</evidence>